<reference evidence="2 3" key="1">
    <citation type="journal article" date="2024" name="Proc. Natl. Acad. Sci. U.S.A.">
        <title>The evolutionary genomics of adaptation to stress in wild rhizobium bacteria.</title>
        <authorList>
            <person name="Kehlet-Delgado H."/>
            <person name="Montoya A.P."/>
            <person name="Jensen K.T."/>
            <person name="Wendlandt C.E."/>
            <person name="Dexheimer C."/>
            <person name="Roberts M."/>
            <person name="Torres Martinez L."/>
            <person name="Friesen M.L."/>
            <person name="Griffitts J.S."/>
            <person name="Porter S.S."/>
        </authorList>
    </citation>
    <scope>NUCLEOTIDE SEQUENCE [LARGE SCALE GENOMIC DNA]</scope>
    <source>
        <strain evidence="2 3">M0729</strain>
    </source>
</reference>
<dbReference type="RefSeq" id="WP_287273298.1">
    <property type="nucleotide sequence ID" value="NZ_JAMYMY010000005.1"/>
</dbReference>
<protein>
    <submittedName>
        <fullName evidence="2">Uncharacterized protein</fullName>
    </submittedName>
</protein>
<name>A0ABV1YBJ9_9HYPH</name>
<evidence type="ECO:0000256" key="1">
    <source>
        <dbReference type="SAM" id="MobiDB-lite"/>
    </source>
</evidence>
<dbReference type="Proteomes" id="UP001464387">
    <property type="component" value="Unassembled WGS sequence"/>
</dbReference>
<proteinExistence type="predicted"/>
<comment type="caution">
    <text evidence="2">The sequence shown here is derived from an EMBL/GenBank/DDBJ whole genome shotgun (WGS) entry which is preliminary data.</text>
</comment>
<evidence type="ECO:0000313" key="3">
    <source>
        <dbReference type="Proteomes" id="UP001464387"/>
    </source>
</evidence>
<gene>
    <name evidence="2" type="ORF">NKI33_05995</name>
</gene>
<sequence length="328" mass="35805">MAAAIIGAVGLLASHAAAEPSFDCQLAEKPDEIAICSDDQLAKNDLLTTNAFNQAKQINRKRAIATAKTFLKVRAACGSDLDCIANAQTQAVLDFGLLGATLPTPSAQIAETPTPASAEPPQSNPWPDAFSRRDFKLGMTLKEFKRVPFPDSDKSPSAFSVCSNEPKSRDAGYETAMLFSDVLETAGVIKCAFFFVDNISSVPMVFDAGLGLADTQVSTEFYFLPDDSSVQRLFWIQTSGPAEMAGALVPIMTKAYGEPAHRVETWQNQVGGKFDNDVYTWDNSSSEINLKHFGDKITVFNLRHTLNPLWQRFDQILDQHNTEAAKKL</sequence>
<organism evidence="2 3">
    <name type="scientific">Mesorhizobium opportunistum</name>
    <dbReference type="NCBI Taxonomy" id="593909"/>
    <lineage>
        <taxon>Bacteria</taxon>
        <taxon>Pseudomonadati</taxon>
        <taxon>Pseudomonadota</taxon>
        <taxon>Alphaproteobacteria</taxon>
        <taxon>Hyphomicrobiales</taxon>
        <taxon>Phyllobacteriaceae</taxon>
        <taxon>Mesorhizobium</taxon>
    </lineage>
</organism>
<accession>A0ABV1YBJ9</accession>
<feature type="region of interest" description="Disordered" evidence="1">
    <location>
        <begin position="106"/>
        <end position="127"/>
    </location>
</feature>
<dbReference type="EMBL" id="JAMYPJ010000006">
    <property type="protein sequence ID" value="MER8932514.1"/>
    <property type="molecule type" value="Genomic_DNA"/>
</dbReference>
<evidence type="ECO:0000313" key="2">
    <source>
        <dbReference type="EMBL" id="MER8932514.1"/>
    </source>
</evidence>
<feature type="compositionally biased region" description="Low complexity" evidence="1">
    <location>
        <begin position="110"/>
        <end position="121"/>
    </location>
</feature>
<keyword evidence="3" id="KW-1185">Reference proteome</keyword>